<sequence length="217" mass="24992">MSQTMPSKKKGSHKKTPPPKKGSTSETTQPDYPKEKNTEKEHENVCDLSQEEQIDEKVAYNGSLQVIHLYGISNQNFISLERFGVSTYKQCKHKGMMLNSVSVTIDAAIRVVSSATDWQTRIPANTPFEKLIKHPNANVYYNWPIDLLHFVGDFLGHISDNDQFGKKMYIDEAVKGNYSNEQYVKKMIGDIFLLFLVEFYKRLSETLYGDRISYWFS</sequence>
<evidence type="ECO:0000313" key="2">
    <source>
        <dbReference type="Proteomes" id="UP001060215"/>
    </source>
</evidence>
<dbReference type="EMBL" id="CM045767">
    <property type="protein sequence ID" value="KAI7997659.1"/>
    <property type="molecule type" value="Genomic_DNA"/>
</dbReference>
<accession>A0ACC0G9N5</accession>
<comment type="caution">
    <text evidence="1">The sequence shown here is derived from an EMBL/GenBank/DDBJ whole genome shotgun (WGS) entry which is preliminary data.</text>
</comment>
<gene>
    <name evidence="1" type="ORF">LOK49_LG10G01792</name>
</gene>
<keyword evidence="2" id="KW-1185">Reference proteome</keyword>
<dbReference type="Proteomes" id="UP001060215">
    <property type="component" value="Chromosome 10"/>
</dbReference>
<name>A0ACC0G9N5_9ERIC</name>
<proteinExistence type="predicted"/>
<organism evidence="1 2">
    <name type="scientific">Camellia lanceoleosa</name>
    <dbReference type="NCBI Taxonomy" id="1840588"/>
    <lineage>
        <taxon>Eukaryota</taxon>
        <taxon>Viridiplantae</taxon>
        <taxon>Streptophyta</taxon>
        <taxon>Embryophyta</taxon>
        <taxon>Tracheophyta</taxon>
        <taxon>Spermatophyta</taxon>
        <taxon>Magnoliopsida</taxon>
        <taxon>eudicotyledons</taxon>
        <taxon>Gunneridae</taxon>
        <taxon>Pentapetalae</taxon>
        <taxon>asterids</taxon>
        <taxon>Ericales</taxon>
        <taxon>Theaceae</taxon>
        <taxon>Camellia</taxon>
    </lineage>
</organism>
<evidence type="ECO:0000313" key="1">
    <source>
        <dbReference type="EMBL" id="KAI7997659.1"/>
    </source>
</evidence>
<protein>
    <submittedName>
        <fullName evidence="1">Uncharacterized protein</fullName>
    </submittedName>
</protein>
<reference evidence="1 2" key="1">
    <citation type="journal article" date="2022" name="Plant J.">
        <title>Chromosome-level genome of Camellia lanceoleosa provides a valuable resource for understanding genome evolution and self-incompatibility.</title>
        <authorList>
            <person name="Gong W."/>
            <person name="Xiao S."/>
            <person name="Wang L."/>
            <person name="Liao Z."/>
            <person name="Chang Y."/>
            <person name="Mo W."/>
            <person name="Hu G."/>
            <person name="Li W."/>
            <person name="Zhao G."/>
            <person name="Zhu H."/>
            <person name="Hu X."/>
            <person name="Ji K."/>
            <person name="Xiang X."/>
            <person name="Song Q."/>
            <person name="Yuan D."/>
            <person name="Jin S."/>
            <person name="Zhang L."/>
        </authorList>
    </citation>
    <scope>NUCLEOTIDE SEQUENCE [LARGE SCALE GENOMIC DNA]</scope>
    <source>
        <strain evidence="1">SQ_2022a</strain>
    </source>
</reference>